<protein>
    <submittedName>
        <fullName evidence="3">Hypothetical conserved protein</fullName>
    </submittedName>
</protein>
<dbReference type="Pfam" id="PF21739">
    <property type="entry name" value="DUF6866_N"/>
    <property type="match status" value="1"/>
</dbReference>
<reference evidence="3" key="1">
    <citation type="journal article" date="2005" name="Environ. Microbiol.">
        <title>Genetic and functional properties of uncultivated thermophilic crenarchaeotes from a subsurface gold mine as revealed by analysis of genome fragments.</title>
        <authorList>
            <person name="Nunoura T."/>
            <person name="Hirayama H."/>
            <person name="Takami H."/>
            <person name="Oida H."/>
            <person name="Nishi S."/>
            <person name="Shimamura S."/>
            <person name="Suzuki Y."/>
            <person name="Inagaki F."/>
            <person name="Takai K."/>
            <person name="Nealson K.H."/>
            <person name="Horikoshi K."/>
        </authorList>
    </citation>
    <scope>NUCLEOTIDE SEQUENCE</scope>
</reference>
<gene>
    <name evidence="3" type="ORF">HGMM_F18H05C22</name>
</gene>
<dbReference type="AlphaFoldDB" id="H5SEZ4"/>
<organism evidence="3">
    <name type="scientific">uncultured beta proteobacterium</name>
    <dbReference type="NCBI Taxonomy" id="86027"/>
    <lineage>
        <taxon>Bacteria</taxon>
        <taxon>Pseudomonadati</taxon>
        <taxon>Pseudomonadota</taxon>
        <taxon>Betaproteobacteria</taxon>
        <taxon>environmental samples</taxon>
    </lineage>
</organism>
<dbReference type="NCBIfam" id="NF045620">
    <property type="entry name" value="Sfum_1244_fam"/>
    <property type="match status" value="1"/>
</dbReference>
<dbReference type="Pfam" id="PF21740">
    <property type="entry name" value="DUF6866_C"/>
    <property type="match status" value="1"/>
</dbReference>
<sequence>MNVPYHFDHLINQIQRNCAIADAQYARNQTLCTYLLQMREYYRWAHEIPLGAPLPHREVARWIREQERTWEPLEAEELKPLTWQERTFDPFDEGGLNALLIPIGFVYTAGIGRFGKPHFALAELKQKTVCAGIECWHLGREYARDLSLLPALYREGRIVIRRDALTRVLWEKWELWRSQQEALPKDRALVFQRYRLEDNGCRLETLTEDAATLLVWHEIGEHQAEERLPTEWPQMVAAAGDRANEVVLRTVRDLVADALSVYPRLAEHDAGLLTALHFALTDGLRRQWVSNLTATLFASHQSAHSPQPLRTLASIEADRWLKLANKMRTAYLRSPAQFPLWLRRWRERLHQQTKPTPKAASNTVSTTQ</sequence>
<name>H5SEZ4_9PROT</name>
<reference evidence="3" key="2">
    <citation type="journal article" date="2012" name="PLoS ONE">
        <title>A Deeply Branching Thermophilic Bacterium with an Ancient Acetyl-CoA Pathway Dominates a Subsurface Ecosystem.</title>
        <authorList>
            <person name="Takami H."/>
            <person name="Noguchi H."/>
            <person name="Takaki Y."/>
            <person name="Uchiyama I."/>
            <person name="Toyoda A."/>
            <person name="Nishi S."/>
            <person name="Chee G.-J."/>
            <person name="Arai W."/>
            <person name="Nunoura T."/>
            <person name="Itoh T."/>
            <person name="Hattori M."/>
            <person name="Takai K."/>
        </authorList>
    </citation>
    <scope>NUCLEOTIDE SEQUENCE</scope>
</reference>
<proteinExistence type="predicted"/>
<feature type="domain" description="DUF6866" evidence="2">
    <location>
        <begin position="167"/>
        <end position="337"/>
    </location>
</feature>
<dbReference type="EMBL" id="AP011698">
    <property type="protein sequence ID" value="BAL54730.1"/>
    <property type="molecule type" value="Genomic_DNA"/>
</dbReference>
<feature type="domain" description="DUF6866" evidence="1">
    <location>
        <begin position="10"/>
        <end position="161"/>
    </location>
</feature>
<evidence type="ECO:0000259" key="2">
    <source>
        <dbReference type="Pfam" id="PF21740"/>
    </source>
</evidence>
<evidence type="ECO:0000259" key="1">
    <source>
        <dbReference type="Pfam" id="PF21739"/>
    </source>
</evidence>
<dbReference type="InterPro" id="IPR054640">
    <property type="entry name" value="Sfum_1244-like"/>
</dbReference>
<accession>H5SEZ4</accession>
<evidence type="ECO:0000313" key="3">
    <source>
        <dbReference type="EMBL" id="BAL54730.1"/>
    </source>
</evidence>
<dbReference type="InterPro" id="IPR049199">
    <property type="entry name" value="DUF6866_N"/>
</dbReference>
<dbReference type="InterPro" id="IPR049200">
    <property type="entry name" value="DUF6866_C"/>
</dbReference>